<protein>
    <submittedName>
        <fullName evidence="1">Uncharacterized protein</fullName>
    </submittedName>
</protein>
<comment type="caution">
    <text evidence="1">The sequence shown here is derived from an EMBL/GenBank/DDBJ whole genome shotgun (WGS) entry which is preliminary data.</text>
</comment>
<reference evidence="1" key="1">
    <citation type="submission" date="2019-12" db="EMBL/GenBank/DDBJ databases">
        <title>Genome sequencing and annotation of Brassica cretica.</title>
        <authorList>
            <person name="Studholme D.J."/>
            <person name="Sarris P.F."/>
        </authorList>
    </citation>
    <scope>NUCLEOTIDE SEQUENCE</scope>
    <source>
        <strain evidence="1">PFS-001/15</strain>
        <tissue evidence="1">Leaf</tissue>
    </source>
</reference>
<accession>A0A8S9IIJ8</accession>
<proteinExistence type="predicted"/>
<dbReference type="AlphaFoldDB" id="A0A8S9IIJ8"/>
<sequence length="182" mass="21204">MKLLNQRLLHTLTAIVRVAPELSMTTVIVVMSVWWRDHCAGQETIVGLTLGQATVSVMDLGLMKPPTRTEIYHYIWLESLLVMKMLLEMRYMIKTRIYLERNSKKWKSLITPHQVQMQWQKVVRPDRQTKVLNAMVFHVECQLEKQNSFVEDLQGNALHPLVYLLWGKPNIIASDIAVPRKL</sequence>
<gene>
    <name evidence="1" type="ORF">F2Q68_00025710</name>
</gene>
<evidence type="ECO:0000313" key="1">
    <source>
        <dbReference type="EMBL" id="KAF2568937.1"/>
    </source>
</evidence>
<name>A0A8S9IIJ8_BRACR</name>
<dbReference type="Proteomes" id="UP000712281">
    <property type="component" value="Unassembled WGS sequence"/>
</dbReference>
<evidence type="ECO:0000313" key="2">
    <source>
        <dbReference type="Proteomes" id="UP000712281"/>
    </source>
</evidence>
<organism evidence="1 2">
    <name type="scientific">Brassica cretica</name>
    <name type="common">Mustard</name>
    <dbReference type="NCBI Taxonomy" id="69181"/>
    <lineage>
        <taxon>Eukaryota</taxon>
        <taxon>Viridiplantae</taxon>
        <taxon>Streptophyta</taxon>
        <taxon>Embryophyta</taxon>
        <taxon>Tracheophyta</taxon>
        <taxon>Spermatophyta</taxon>
        <taxon>Magnoliopsida</taxon>
        <taxon>eudicotyledons</taxon>
        <taxon>Gunneridae</taxon>
        <taxon>Pentapetalae</taxon>
        <taxon>rosids</taxon>
        <taxon>malvids</taxon>
        <taxon>Brassicales</taxon>
        <taxon>Brassicaceae</taxon>
        <taxon>Brassiceae</taxon>
        <taxon>Brassica</taxon>
    </lineage>
</organism>
<dbReference type="EMBL" id="QGKW02001911">
    <property type="protein sequence ID" value="KAF2568937.1"/>
    <property type="molecule type" value="Genomic_DNA"/>
</dbReference>